<evidence type="ECO:0000256" key="1">
    <source>
        <dbReference type="SAM" id="MobiDB-lite"/>
    </source>
</evidence>
<protein>
    <submittedName>
        <fullName evidence="2">Uncharacterized protein</fullName>
    </submittedName>
</protein>
<accession>A0AA38PUB0</accession>
<dbReference type="AlphaFoldDB" id="A0AA38PUB0"/>
<evidence type="ECO:0000313" key="3">
    <source>
        <dbReference type="Proteomes" id="UP001163850"/>
    </source>
</evidence>
<sequence length="222" mass="22653">MSTATEGHRYNLRTRRASDSAVNVGESIIPDSTNTPLARSMSHETPAVSPGRVSPTISGRVSLTISGRVSPTISGRVSVTISGCVSATISGCVSATISGRVSATISGRVSATISGHVSATISGRVSATISGHVSATISGCVSATISGRVLADPQGRASGTTTLPLFSEVVSGRQSSGFAAPQSEGPVSAERSAGTDNGDGVIDCYIHAKLYHAFRFDFRINR</sequence>
<comment type="caution">
    <text evidence="2">The sequence shown here is derived from an EMBL/GenBank/DDBJ whole genome shotgun (WGS) entry which is preliminary data.</text>
</comment>
<gene>
    <name evidence="2" type="ORF">F5890DRAFT_1610797</name>
</gene>
<name>A0AA38PUB0_9AGAR</name>
<proteinExistence type="predicted"/>
<organism evidence="2 3">
    <name type="scientific">Lentinula detonsa</name>
    <dbReference type="NCBI Taxonomy" id="2804962"/>
    <lineage>
        <taxon>Eukaryota</taxon>
        <taxon>Fungi</taxon>
        <taxon>Dikarya</taxon>
        <taxon>Basidiomycota</taxon>
        <taxon>Agaricomycotina</taxon>
        <taxon>Agaricomycetes</taxon>
        <taxon>Agaricomycetidae</taxon>
        <taxon>Agaricales</taxon>
        <taxon>Marasmiineae</taxon>
        <taxon>Omphalotaceae</taxon>
        <taxon>Lentinula</taxon>
    </lineage>
</organism>
<dbReference type="SUPFAM" id="SSF69349">
    <property type="entry name" value="Phage fibre proteins"/>
    <property type="match status" value="1"/>
</dbReference>
<feature type="region of interest" description="Disordered" evidence="1">
    <location>
        <begin position="26"/>
        <end position="55"/>
    </location>
</feature>
<dbReference type="Proteomes" id="UP001163850">
    <property type="component" value="Unassembled WGS sequence"/>
</dbReference>
<dbReference type="EMBL" id="MU802080">
    <property type="protein sequence ID" value="KAJ3982068.1"/>
    <property type="molecule type" value="Genomic_DNA"/>
</dbReference>
<reference evidence="2" key="1">
    <citation type="submission" date="2022-08" db="EMBL/GenBank/DDBJ databases">
        <authorList>
            <consortium name="DOE Joint Genome Institute"/>
            <person name="Min B."/>
            <person name="Riley R."/>
            <person name="Sierra-Patev S."/>
            <person name="Naranjo-Ortiz M."/>
            <person name="Looney B."/>
            <person name="Konkel Z."/>
            <person name="Slot J.C."/>
            <person name="Sakamoto Y."/>
            <person name="Steenwyk J.L."/>
            <person name="Rokas A."/>
            <person name="Carro J."/>
            <person name="Camarero S."/>
            <person name="Ferreira P."/>
            <person name="Molpeceres G."/>
            <person name="Ruiz-Duenas F.J."/>
            <person name="Serrano A."/>
            <person name="Henrissat B."/>
            <person name="Drula E."/>
            <person name="Hughes K.W."/>
            <person name="Mata J.L."/>
            <person name="Ishikawa N.K."/>
            <person name="Vargas-Isla R."/>
            <person name="Ushijima S."/>
            <person name="Smith C.A."/>
            <person name="Ahrendt S."/>
            <person name="Andreopoulos W."/>
            <person name="He G."/>
            <person name="Labutti K."/>
            <person name="Lipzen A."/>
            <person name="Ng V."/>
            <person name="Sandor L."/>
            <person name="Barry K."/>
            <person name="Martinez A.T."/>
            <person name="Xiao Y."/>
            <person name="Gibbons J.G."/>
            <person name="Terashima K."/>
            <person name="Hibbett D.S."/>
            <person name="Grigoriev I.V."/>
        </authorList>
    </citation>
    <scope>NUCLEOTIDE SEQUENCE</scope>
    <source>
        <strain evidence="2">TFB7829</strain>
    </source>
</reference>
<evidence type="ECO:0000313" key="2">
    <source>
        <dbReference type="EMBL" id="KAJ3982068.1"/>
    </source>
</evidence>